<dbReference type="AlphaFoldDB" id="A0AAU8JK42"/>
<evidence type="ECO:0000313" key="1">
    <source>
        <dbReference type="EMBL" id="XCM39647.1"/>
    </source>
</evidence>
<sequence length="68" mass="7968">MGIAQQNFRRSQSKLLWWVILTRFKIPSLLIEAINNLENLGLLKIYCGQWRCCIRNASRSHLLPNLSQ</sequence>
<accession>A0AAU8JK42</accession>
<dbReference type="RefSeq" id="WP_354636236.1">
    <property type="nucleotide sequence ID" value="NZ_CP159837.1"/>
</dbReference>
<protein>
    <submittedName>
        <fullName evidence="1">Uncharacterized protein</fullName>
    </submittedName>
</protein>
<organism evidence="1">
    <name type="scientific">Planktothricoides raciborskii GIHE-MW2</name>
    <dbReference type="NCBI Taxonomy" id="2792601"/>
    <lineage>
        <taxon>Bacteria</taxon>
        <taxon>Bacillati</taxon>
        <taxon>Cyanobacteriota</taxon>
        <taxon>Cyanophyceae</taxon>
        <taxon>Oscillatoriophycideae</taxon>
        <taxon>Oscillatoriales</taxon>
        <taxon>Oscillatoriaceae</taxon>
        <taxon>Planktothricoides</taxon>
    </lineage>
</organism>
<dbReference type="EMBL" id="CP159837">
    <property type="protein sequence ID" value="XCM39647.1"/>
    <property type="molecule type" value="Genomic_DNA"/>
</dbReference>
<reference evidence="1" key="1">
    <citation type="submission" date="2024-07" db="EMBL/GenBank/DDBJ databases">
        <authorList>
            <person name="Kim Y.J."/>
            <person name="Jeong J.Y."/>
        </authorList>
    </citation>
    <scope>NUCLEOTIDE SEQUENCE</scope>
    <source>
        <strain evidence="1">GIHE-MW2</strain>
    </source>
</reference>
<gene>
    <name evidence="1" type="ORF">ABWT76_002591</name>
</gene>
<proteinExistence type="predicted"/>
<name>A0AAU8JK42_9CYAN</name>